<dbReference type="Proteomes" id="UP000603708">
    <property type="component" value="Unassembled WGS sequence"/>
</dbReference>
<reference evidence="3" key="1">
    <citation type="journal article" date="2014" name="Int. J. Syst. Evol. Microbiol.">
        <title>Complete genome sequence of Corynebacterium casei LMG S-19264T (=DSM 44701T), isolated from a smear-ripened cheese.</title>
        <authorList>
            <consortium name="US DOE Joint Genome Institute (JGI-PGF)"/>
            <person name="Walter F."/>
            <person name="Albersmeier A."/>
            <person name="Kalinowski J."/>
            <person name="Ruckert C."/>
        </authorList>
    </citation>
    <scope>NUCLEOTIDE SEQUENCE</scope>
    <source>
        <strain evidence="3">JCM 5069</strain>
    </source>
</reference>
<evidence type="ECO:0000313" key="3">
    <source>
        <dbReference type="EMBL" id="GHH87500.1"/>
    </source>
</evidence>
<dbReference type="PROSITE" id="PS50933">
    <property type="entry name" value="CHRD"/>
    <property type="match status" value="1"/>
</dbReference>
<dbReference type="InterPro" id="IPR010895">
    <property type="entry name" value="CHRD"/>
</dbReference>
<feature type="domain" description="CHRD" evidence="2">
    <location>
        <begin position="67"/>
        <end position="196"/>
    </location>
</feature>
<evidence type="ECO:0000256" key="1">
    <source>
        <dbReference type="SAM" id="SignalP"/>
    </source>
</evidence>
<dbReference type="RefSeq" id="WP_189938094.1">
    <property type="nucleotide sequence ID" value="NZ_BNCD01000028.1"/>
</dbReference>
<keyword evidence="1" id="KW-0732">Signal</keyword>
<dbReference type="SMART" id="SM00754">
    <property type="entry name" value="CHRD"/>
    <property type="match status" value="2"/>
</dbReference>
<feature type="signal peptide" evidence="1">
    <location>
        <begin position="1"/>
        <end position="27"/>
    </location>
</feature>
<dbReference type="Pfam" id="PF07452">
    <property type="entry name" value="CHRD"/>
    <property type="match status" value="2"/>
</dbReference>
<organism evidence="3 4">
    <name type="scientific">Streptomyces sulfonofaciens</name>
    <dbReference type="NCBI Taxonomy" id="68272"/>
    <lineage>
        <taxon>Bacteria</taxon>
        <taxon>Bacillati</taxon>
        <taxon>Actinomycetota</taxon>
        <taxon>Actinomycetes</taxon>
        <taxon>Kitasatosporales</taxon>
        <taxon>Streptomycetaceae</taxon>
        <taxon>Streptomyces</taxon>
    </lineage>
</organism>
<dbReference type="EMBL" id="BNCD01000028">
    <property type="protein sequence ID" value="GHH87500.1"/>
    <property type="molecule type" value="Genomic_DNA"/>
</dbReference>
<name>A0A919GMD9_9ACTN</name>
<gene>
    <name evidence="3" type="ORF">GCM10018793_63520</name>
</gene>
<proteinExistence type="predicted"/>
<reference evidence="3" key="2">
    <citation type="submission" date="2020-09" db="EMBL/GenBank/DDBJ databases">
        <authorList>
            <person name="Sun Q."/>
            <person name="Ohkuma M."/>
        </authorList>
    </citation>
    <scope>NUCLEOTIDE SEQUENCE</scope>
    <source>
        <strain evidence="3">JCM 5069</strain>
    </source>
</reference>
<dbReference type="AlphaFoldDB" id="A0A919GMD9"/>
<protein>
    <recommendedName>
        <fullName evidence="2">CHRD domain-containing protein</fullName>
    </recommendedName>
</protein>
<feature type="chain" id="PRO_5036997537" description="CHRD domain-containing protein" evidence="1">
    <location>
        <begin position="28"/>
        <end position="329"/>
    </location>
</feature>
<evidence type="ECO:0000259" key="2">
    <source>
        <dbReference type="PROSITE" id="PS50933"/>
    </source>
</evidence>
<evidence type="ECO:0000313" key="4">
    <source>
        <dbReference type="Proteomes" id="UP000603708"/>
    </source>
</evidence>
<comment type="caution">
    <text evidence="3">The sequence shown here is derived from an EMBL/GenBank/DDBJ whole genome shotgun (WGS) entry which is preliminary data.</text>
</comment>
<keyword evidence="4" id="KW-1185">Reference proteome</keyword>
<accession>A0A919GMD9</accession>
<sequence>MLSKRCSLLAAAAVLTLATAAPAVAHAGHPHGGSYGASTGAGMPGMDMPEGTPGARGAAPTAAVHGPATYYEARLTGAQEVQVPGQPPVGDPDGSAVALVTLKGDRVTFAFRWKNITAPTLGHIHQGRAGVNGDVKVPLFTTPMPDTVTAAAGQVTVSDTGLARSLRTDPAGFYLNLHTKEFPGGAVRGQLTPVSHRVNPLDIIHGTRLLALADGGQEVKAAGKKVDDPDGHAVAFMDPHGTSIDYSTAWVNIDEPTLGHIHQGALGVNGDVKVPLFTTPMPQNVFAASGTATGQDPALVARIRHNPVGFYFNLHTDQFPDGAVRGQLF</sequence>